<organism evidence="2 3">
    <name type="scientific">Dichanthelium oligosanthes</name>
    <dbReference type="NCBI Taxonomy" id="888268"/>
    <lineage>
        <taxon>Eukaryota</taxon>
        <taxon>Viridiplantae</taxon>
        <taxon>Streptophyta</taxon>
        <taxon>Embryophyta</taxon>
        <taxon>Tracheophyta</taxon>
        <taxon>Spermatophyta</taxon>
        <taxon>Magnoliopsida</taxon>
        <taxon>Liliopsida</taxon>
        <taxon>Poales</taxon>
        <taxon>Poaceae</taxon>
        <taxon>PACMAD clade</taxon>
        <taxon>Panicoideae</taxon>
        <taxon>Panicodae</taxon>
        <taxon>Paniceae</taxon>
        <taxon>Dichantheliinae</taxon>
        <taxon>Dichanthelium</taxon>
    </lineage>
</organism>
<accession>A0A1E5V4Y3</accession>
<dbReference type="EMBL" id="LWDX02051383">
    <property type="protein sequence ID" value="OEL20226.1"/>
    <property type="molecule type" value="Genomic_DNA"/>
</dbReference>
<keyword evidence="3" id="KW-1185">Reference proteome</keyword>
<dbReference type="InterPro" id="IPR001611">
    <property type="entry name" value="Leu-rich_rpt"/>
</dbReference>
<evidence type="ECO:0000256" key="1">
    <source>
        <dbReference type="SAM" id="SignalP"/>
    </source>
</evidence>
<dbReference type="STRING" id="888268.A0A1E5V4Y3"/>
<name>A0A1E5V4Y3_9POAL</name>
<dbReference type="Proteomes" id="UP000095767">
    <property type="component" value="Unassembled WGS sequence"/>
</dbReference>
<dbReference type="SUPFAM" id="SSF52047">
    <property type="entry name" value="RNI-like"/>
    <property type="match status" value="2"/>
</dbReference>
<dbReference type="OrthoDB" id="120976at2759"/>
<evidence type="ECO:0000313" key="2">
    <source>
        <dbReference type="EMBL" id="OEL20226.1"/>
    </source>
</evidence>
<evidence type="ECO:0008006" key="4">
    <source>
        <dbReference type="Google" id="ProtNLM"/>
    </source>
</evidence>
<sequence length="657" mass="71539">MAVAPAPSLLSLCLDAVAARLTRDSAGVGAGRTGCPLGECGGSGPGGFAEGGRGEADDDHLGPELVAEALPWELLHRLASRLPPAALESLHHAAHDRCCSCADTAAGLGGQDGDRRGIKRSRCEDFNTAWQSLFKLRWPLGVYPERDSVVTVDWQQQYWEKHLQECLDEAAESALLPSFCGGIGEYCCDDISIFVHDLAAKLINSIYHSEDISQQHSGLAYQLSRFGCYARCLRLQGVLCTAETYDLLQHCKLERLLFIRIISEPEVNGVCLLLSCHAETLLSLEFIHCQLYPAVMDKICKAVLQKGSQSHGIKQLSIKSSRICETKPLTISAGLLNFLSSGKSLHLLSLHDTKMQSSFAQMIIHTLLESSCGLQTLEISENNIAGWLSKVNKSSTSSSLALKTDISLNSLSILNLRGNNLQKDDVVDLRKILIKIPNLRDLDISGNPIMDEGIRFLIPFISSSIQKENPLLRLRVENCDLSNTGVSKLLECLTSVKQPLDVLSIADNPLGSSVAAALAKFVGSHVRDLNVEDIDLGALGFQILEEALPMEVALAHINISKNRGGIRAAYFVSRLILQAPNLVSVNAAANILPPESLEVICNTLKQRTCNLERVDLTDNFNLSGTNFPAFLEFKKHGKPILIVPSNLSTYAPYDDDP</sequence>
<dbReference type="Pfam" id="PF13516">
    <property type="entry name" value="LRR_6"/>
    <property type="match status" value="1"/>
</dbReference>
<gene>
    <name evidence="2" type="ORF">BAE44_0018752</name>
</gene>
<dbReference type="PANTHER" id="PTHR47818">
    <property type="entry name" value="RNI-LIKE SUPERFAMILY PROTEIN"/>
    <property type="match status" value="1"/>
</dbReference>
<dbReference type="Gene3D" id="3.80.10.10">
    <property type="entry name" value="Ribonuclease Inhibitor"/>
    <property type="match status" value="1"/>
</dbReference>
<proteinExistence type="predicted"/>
<protein>
    <recommendedName>
        <fullName evidence="4">Protein NLRC3</fullName>
    </recommendedName>
</protein>
<feature type="chain" id="PRO_5009187703" description="Protein NLRC3" evidence="1">
    <location>
        <begin position="20"/>
        <end position="657"/>
    </location>
</feature>
<dbReference type="InterPro" id="IPR032675">
    <property type="entry name" value="LRR_dom_sf"/>
</dbReference>
<feature type="signal peptide" evidence="1">
    <location>
        <begin position="1"/>
        <end position="19"/>
    </location>
</feature>
<dbReference type="PANTHER" id="PTHR47818:SF2">
    <property type="entry name" value="F-BOX DOMAIN-CONTAINING PROTEIN"/>
    <property type="match status" value="1"/>
</dbReference>
<dbReference type="AlphaFoldDB" id="A0A1E5V4Y3"/>
<keyword evidence="1" id="KW-0732">Signal</keyword>
<reference evidence="2 3" key="1">
    <citation type="submission" date="2016-09" db="EMBL/GenBank/DDBJ databases">
        <title>The draft genome of Dichanthelium oligosanthes: A C3 panicoid grass species.</title>
        <authorList>
            <person name="Studer A.J."/>
            <person name="Schnable J.C."/>
            <person name="Brutnell T.P."/>
        </authorList>
    </citation>
    <scope>NUCLEOTIDE SEQUENCE [LARGE SCALE GENOMIC DNA]</scope>
    <source>
        <strain evidence="3">cv. Kellogg 1175</strain>
        <tissue evidence="2">Leaf</tissue>
    </source>
</reference>
<comment type="caution">
    <text evidence="2">The sequence shown here is derived from an EMBL/GenBank/DDBJ whole genome shotgun (WGS) entry which is preliminary data.</text>
</comment>
<dbReference type="SMART" id="SM00368">
    <property type="entry name" value="LRR_RI"/>
    <property type="match status" value="4"/>
</dbReference>
<evidence type="ECO:0000313" key="3">
    <source>
        <dbReference type="Proteomes" id="UP000095767"/>
    </source>
</evidence>